<dbReference type="STRING" id="8010.ENSELUP00000019818"/>
<reference evidence="11" key="1">
    <citation type="journal article" date="2014" name="PLoS ONE">
        <title>The genome and linkage map of the northern pike (Esox lucius): conserved synteny revealed between the salmonid sister group and the Neoteleostei.</title>
        <authorList>
            <person name="Rondeau E.B."/>
            <person name="Minkley D.R."/>
            <person name="Leong J.S."/>
            <person name="Messmer A.M."/>
            <person name="Jantzen J.R."/>
            <person name="von Schalburg K.R."/>
            <person name="Lemon C."/>
            <person name="Bird N.H."/>
            <person name="Koop B.F."/>
        </authorList>
    </citation>
    <scope>NUCLEOTIDE SEQUENCE</scope>
</reference>
<accession>A0A3P8YUI9</accession>
<keyword evidence="5" id="KW-0862">Zinc</keyword>
<keyword evidence="2" id="KW-0479">Metal-binding</keyword>
<dbReference type="RefSeq" id="XP_012989735.2">
    <property type="nucleotide sequence ID" value="XM_013134281.4"/>
</dbReference>
<feature type="compositionally biased region" description="Polar residues" evidence="8">
    <location>
        <begin position="947"/>
        <end position="959"/>
    </location>
</feature>
<feature type="region of interest" description="Disordered" evidence="8">
    <location>
        <begin position="532"/>
        <end position="564"/>
    </location>
</feature>
<keyword evidence="3" id="KW-0677">Repeat</keyword>
<dbReference type="InterPro" id="IPR013087">
    <property type="entry name" value="Znf_C2H2_type"/>
</dbReference>
<feature type="region of interest" description="Disordered" evidence="8">
    <location>
        <begin position="941"/>
        <end position="982"/>
    </location>
</feature>
<evidence type="ECO:0000256" key="2">
    <source>
        <dbReference type="ARBA" id="ARBA00022723"/>
    </source>
</evidence>
<feature type="compositionally biased region" description="Basic and acidic residues" evidence="8">
    <location>
        <begin position="85"/>
        <end position="100"/>
    </location>
</feature>
<evidence type="ECO:0000256" key="3">
    <source>
        <dbReference type="ARBA" id="ARBA00022737"/>
    </source>
</evidence>
<dbReference type="OMA" id="KEMQWMS"/>
<evidence type="ECO:0000313" key="11">
    <source>
        <dbReference type="Proteomes" id="UP000265140"/>
    </source>
</evidence>
<feature type="region of interest" description="Disordered" evidence="8">
    <location>
        <begin position="292"/>
        <end position="328"/>
    </location>
</feature>
<evidence type="ECO:0000256" key="1">
    <source>
        <dbReference type="ARBA" id="ARBA00004123"/>
    </source>
</evidence>
<keyword evidence="11" id="KW-1185">Reference proteome</keyword>
<reference evidence="10" key="4">
    <citation type="submission" date="2025-09" db="UniProtKB">
        <authorList>
            <consortium name="Ensembl"/>
        </authorList>
    </citation>
    <scope>IDENTIFICATION</scope>
</reference>
<dbReference type="GeneID" id="105025931"/>
<feature type="compositionally biased region" description="Polar residues" evidence="8">
    <location>
        <begin position="314"/>
        <end position="328"/>
    </location>
</feature>
<organism evidence="10 11">
    <name type="scientific">Esox lucius</name>
    <name type="common">Northern pike</name>
    <dbReference type="NCBI Taxonomy" id="8010"/>
    <lineage>
        <taxon>Eukaryota</taxon>
        <taxon>Metazoa</taxon>
        <taxon>Chordata</taxon>
        <taxon>Craniata</taxon>
        <taxon>Vertebrata</taxon>
        <taxon>Euteleostomi</taxon>
        <taxon>Actinopterygii</taxon>
        <taxon>Neopterygii</taxon>
        <taxon>Teleostei</taxon>
        <taxon>Protacanthopterygii</taxon>
        <taxon>Esociformes</taxon>
        <taxon>Esocidae</taxon>
        <taxon>Esox</taxon>
    </lineage>
</organism>
<keyword evidence="6" id="KW-0539">Nucleus</keyword>
<feature type="compositionally biased region" description="Basic and acidic residues" evidence="8">
    <location>
        <begin position="292"/>
        <end position="301"/>
    </location>
</feature>
<dbReference type="PROSITE" id="PS50157">
    <property type="entry name" value="ZINC_FINGER_C2H2_2"/>
    <property type="match status" value="1"/>
</dbReference>
<evidence type="ECO:0000256" key="5">
    <source>
        <dbReference type="ARBA" id="ARBA00022833"/>
    </source>
</evidence>
<reference evidence="10" key="2">
    <citation type="submission" date="2020-02" db="EMBL/GenBank/DDBJ databases">
        <title>Esox lucius (northern pike) genome, fEsoLuc1, primary haplotype.</title>
        <authorList>
            <person name="Myers G."/>
            <person name="Karagic N."/>
            <person name="Meyer A."/>
            <person name="Pippel M."/>
            <person name="Reichard M."/>
            <person name="Winkler S."/>
            <person name="Tracey A."/>
            <person name="Sims Y."/>
            <person name="Howe K."/>
            <person name="Rhie A."/>
            <person name="Formenti G."/>
            <person name="Durbin R."/>
            <person name="Fedrigo O."/>
            <person name="Jarvis E.D."/>
        </authorList>
    </citation>
    <scope>NUCLEOTIDE SEQUENCE [LARGE SCALE GENOMIC DNA]</scope>
</reference>
<reference evidence="10" key="3">
    <citation type="submission" date="2025-08" db="UniProtKB">
        <authorList>
            <consortium name="Ensembl"/>
        </authorList>
    </citation>
    <scope>IDENTIFICATION</scope>
</reference>
<dbReference type="AlphaFoldDB" id="A0A3P8YUI9"/>
<feature type="domain" description="C2H2-type" evidence="9">
    <location>
        <begin position="1132"/>
        <end position="1159"/>
    </location>
</feature>
<dbReference type="Proteomes" id="UP000265140">
    <property type="component" value="Chromosome 6"/>
</dbReference>
<dbReference type="GeneTree" id="ENSGT00940000160595"/>
<keyword evidence="4 7" id="KW-0863">Zinc-finger</keyword>
<evidence type="ECO:0000256" key="6">
    <source>
        <dbReference type="ARBA" id="ARBA00023242"/>
    </source>
</evidence>
<dbReference type="OrthoDB" id="6778897at2759"/>
<feature type="region of interest" description="Disordered" evidence="8">
    <location>
        <begin position="80"/>
        <end position="100"/>
    </location>
</feature>
<evidence type="ECO:0000259" key="9">
    <source>
        <dbReference type="PROSITE" id="PS50157"/>
    </source>
</evidence>
<dbReference type="SMART" id="SM00355">
    <property type="entry name" value="ZnF_C2H2"/>
    <property type="match status" value="6"/>
</dbReference>
<dbReference type="GO" id="GO:0005634">
    <property type="term" value="C:nucleus"/>
    <property type="evidence" value="ECO:0007669"/>
    <property type="project" value="UniProtKB-SubCell"/>
</dbReference>
<protein>
    <recommendedName>
        <fullName evidence="9">C2H2-type domain-containing protein</fullName>
    </recommendedName>
</protein>
<sequence length="1164" mass="131001">MKLSWLPFAELSSLQKKGKKPTEFSNYAVVVNFVGTFTLRIEMDQVHAEVDVLAGSNITVFNDEDRNWQKRLRLRKTVVKPPTMRSEDKHGPKKITEDKKKSTEYLNKTPLHAQPSQHVSKVSGKILWLRCSECTDKREFSPNDLLRHFQENHPGSQPKFPCDMCAFSTYEFSHLQVHQFGHRDTFVSCNICNDNVLRTLLQLTTHLNMNHSSNGHYWCEKCKFSTRDVGTFLEHMYLHNMGPQACGMADHSNSADQDWQKRHIAKTAQFPFSCQFCDYKAHRKDIITKHTDTVHGEESQRNKPKMKGVGPKTVDNSSPTLKHPVTRSTARENNWMSHGCLSLPGDAFLDKYCRLSNPEKALEETQQFLEKSVAAETDGHTWSEALKTVLSNVPQPLSSFSNSDNCKISNPEFPNTGKDLALLMLKNNISFPTNGTTEPIGFKMVEGKKHLLFKATQSAKQEAFDTTKMSMSVTEQESENIASQPCTKDCNANGRQSNSVIPLKTTPPGSVLTQNDFATISAINDLVKYDKTQENRENQETRVGQELREHQRNDAKSKEVNHCEEMTDDIKVPTLLKEKSEREQQSFLERLRSAKTVGDKKRGQKKVSSSKTVEKKSSPALKLLLKKNPVKEMQWMSQSPFPLLGGGLLNDLNKLEHPQKTLDETQDFLKRALLVENGKIKLTKCPKTYQKFNSKADIGSSKSEAGLTPNPGHFSPDGISLCALMTKSTISLPPNHTTDAMGFKMVDGQKRLVLKATPSATQETSDKTETFMHSIVSKEDANESEKIFMSENSLIVKEKIQPNLNIPPSIQTNSSLEYNLENLELPNTNVSSENTGRLSKGMDSLVLEGQASPRVGLPHVSNGERSAGNPLGLMAEEKLEDVNCHQSDTEGVRITAAHSAMISHSPIHFTSPQGFTNLSDNLVHTPEICSQDCCPNTKLRDRGDQGLTRTGSPLQNEQTVRAKRHSDLSTGESFEPLSKANKSSGQVVVEEAAACHWEPGRRDVERTLKLLPLSPTQLIKRPRGDQPVVVLNHPDTDIPEVTNIMKTVHRYKEEVQKVVLSRKTLNALAAIGGDAFSTNASENFQTPFCQSVWPENRVKERFLLKMKLKKMSRRKYKVMNAISHTAEPQLRFRCWFCGRVFSDQEIWIRHGQRHVMESTENDQS</sequence>
<dbReference type="PANTHER" id="PTHR24406">
    <property type="entry name" value="TRANSCRIPTIONAL REPRESSOR CTCFL-RELATED"/>
    <property type="match status" value="1"/>
</dbReference>
<dbReference type="InterPro" id="IPR050888">
    <property type="entry name" value="ZnF_C2H2-type_TF"/>
</dbReference>
<feature type="compositionally biased region" description="Basic and acidic residues" evidence="8">
    <location>
        <begin position="591"/>
        <end position="601"/>
    </location>
</feature>
<evidence type="ECO:0000256" key="4">
    <source>
        <dbReference type="ARBA" id="ARBA00022771"/>
    </source>
</evidence>
<feature type="region of interest" description="Disordered" evidence="8">
    <location>
        <begin position="591"/>
        <end position="614"/>
    </location>
</feature>
<name>A0A3P8YUI9_ESOLU</name>
<dbReference type="InParanoid" id="A0A3P8YUI9"/>
<evidence type="ECO:0000256" key="8">
    <source>
        <dbReference type="SAM" id="MobiDB-lite"/>
    </source>
</evidence>
<dbReference type="Ensembl" id="ENSELUT00000030058.3">
    <property type="protein sequence ID" value="ENSELUP00000019818.2"/>
    <property type="gene ID" value="ENSELUG00000019106.3"/>
</dbReference>
<comment type="subcellular location">
    <subcellularLocation>
        <location evidence="1">Nucleus</location>
    </subcellularLocation>
</comment>
<dbReference type="KEGG" id="els:105025931"/>
<dbReference type="GO" id="GO:0008270">
    <property type="term" value="F:zinc ion binding"/>
    <property type="evidence" value="ECO:0007669"/>
    <property type="project" value="UniProtKB-KW"/>
</dbReference>
<proteinExistence type="predicted"/>
<dbReference type="PROSITE" id="PS00028">
    <property type="entry name" value="ZINC_FINGER_C2H2_1"/>
    <property type="match status" value="1"/>
</dbReference>
<evidence type="ECO:0000313" key="10">
    <source>
        <dbReference type="Ensembl" id="ENSELUP00000019818.2"/>
    </source>
</evidence>
<dbReference type="Bgee" id="ENSELUG00000019106">
    <property type="expression patterns" value="Expressed in ovary and 13 other cell types or tissues"/>
</dbReference>
<evidence type="ECO:0000256" key="7">
    <source>
        <dbReference type="PROSITE-ProRule" id="PRU00042"/>
    </source>
</evidence>